<name>A0A133XPV0_9ACTN</name>
<dbReference type="PANTHER" id="PTHR10000:SF8">
    <property type="entry name" value="HAD SUPERFAMILY HYDROLASE-LIKE, TYPE 3"/>
    <property type="match status" value="1"/>
</dbReference>
<dbReference type="AlphaFoldDB" id="A0A133XPV0"/>
<dbReference type="EMBL" id="LSCR01000042">
    <property type="protein sequence ID" value="KXB32965.1"/>
    <property type="molecule type" value="Genomic_DNA"/>
</dbReference>
<dbReference type="Pfam" id="PF08282">
    <property type="entry name" value="Hydrolase_3"/>
    <property type="match status" value="1"/>
</dbReference>
<dbReference type="Gene3D" id="3.40.50.1000">
    <property type="entry name" value="HAD superfamily/HAD-like"/>
    <property type="match status" value="1"/>
</dbReference>
<dbReference type="PANTHER" id="PTHR10000">
    <property type="entry name" value="PHOSPHOSERINE PHOSPHATASE"/>
    <property type="match status" value="1"/>
</dbReference>
<sequence length="287" mass="31826">MTKQGVYVIKLVLSDLDNTLLPFGEPVVCEQTLQAIRELRSAGIRFAPATGRPLNDLQYFFKHDLSALDCALMCNGLLLRIDGKTVFERCFDHEDLVRIAKLVEKYPGVGLLLSDEDPQPWIIGIGDVVNWQMQHEQVFPHGYRVVNEVPRFACNKAALTCDASLADLQALHQELSETFPQFEFFNSYTDWFDVSPAGWTKADGIKILASKLGLSLDEIMVFGDGVNDIEMFDAAVHSVAVHNSVSEVHARARYHIGAAADHSVAAAFCELADAARDQRLPAFMQSA</sequence>
<comment type="caution">
    <text evidence="1">The sequence shown here is derived from an EMBL/GenBank/DDBJ whole genome shotgun (WGS) entry which is preliminary data.</text>
</comment>
<dbReference type="Gene3D" id="3.30.1240.10">
    <property type="match status" value="1"/>
</dbReference>
<gene>
    <name evidence="1" type="ORF">HMPREF3192_01335</name>
</gene>
<dbReference type="Proteomes" id="UP000070675">
    <property type="component" value="Unassembled WGS sequence"/>
</dbReference>
<dbReference type="STRING" id="1393034.HMPREF3192_01335"/>
<organism evidence="1 2">
    <name type="scientific">Atopobium deltae</name>
    <dbReference type="NCBI Taxonomy" id="1393034"/>
    <lineage>
        <taxon>Bacteria</taxon>
        <taxon>Bacillati</taxon>
        <taxon>Actinomycetota</taxon>
        <taxon>Coriobacteriia</taxon>
        <taxon>Coriobacteriales</taxon>
        <taxon>Atopobiaceae</taxon>
        <taxon>Atopobium</taxon>
    </lineage>
</organism>
<dbReference type="NCBIfam" id="TIGR01484">
    <property type="entry name" value="HAD-SF-IIB"/>
    <property type="match status" value="1"/>
</dbReference>
<dbReference type="GO" id="GO:0000287">
    <property type="term" value="F:magnesium ion binding"/>
    <property type="evidence" value="ECO:0007669"/>
    <property type="project" value="TreeGrafter"/>
</dbReference>
<dbReference type="PATRIC" id="fig|1393034.3.peg.1298"/>
<dbReference type="GO" id="GO:0005829">
    <property type="term" value="C:cytosol"/>
    <property type="evidence" value="ECO:0007669"/>
    <property type="project" value="TreeGrafter"/>
</dbReference>
<dbReference type="InterPro" id="IPR023214">
    <property type="entry name" value="HAD_sf"/>
</dbReference>
<dbReference type="SFLD" id="SFLDG01140">
    <property type="entry name" value="C2.B:_Phosphomannomutase_and_P"/>
    <property type="match status" value="1"/>
</dbReference>
<dbReference type="InterPro" id="IPR006379">
    <property type="entry name" value="HAD-SF_hydro_IIB"/>
</dbReference>
<reference evidence="2" key="1">
    <citation type="submission" date="2016-01" db="EMBL/GenBank/DDBJ databases">
        <authorList>
            <person name="Mitreva M."/>
            <person name="Pepin K.H."/>
            <person name="Mihindukulasuriya K.A."/>
            <person name="Fulton R."/>
            <person name="Fronick C."/>
            <person name="O'Laughlin M."/>
            <person name="Miner T."/>
            <person name="Herter B."/>
            <person name="Rosa B.A."/>
            <person name="Cordes M."/>
            <person name="Tomlinson C."/>
            <person name="Wollam A."/>
            <person name="Palsikar V.B."/>
            <person name="Mardis E.R."/>
            <person name="Wilson R.K."/>
        </authorList>
    </citation>
    <scope>NUCLEOTIDE SEQUENCE [LARGE SCALE GENOMIC DNA]</scope>
    <source>
        <strain evidence="2">DNF00019</strain>
    </source>
</reference>
<accession>A0A133XPV0</accession>
<proteinExistence type="predicted"/>
<evidence type="ECO:0000313" key="2">
    <source>
        <dbReference type="Proteomes" id="UP000070675"/>
    </source>
</evidence>
<dbReference type="InterPro" id="IPR036412">
    <property type="entry name" value="HAD-like_sf"/>
</dbReference>
<keyword evidence="2" id="KW-1185">Reference proteome</keyword>
<protein>
    <submittedName>
        <fullName evidence="1">HAD hydrolase, family IIB</fullName>
    </submittedName>
</protein>
<dbReference type="GO" id="GO:0016791">
    <property type="term" value="F:phosphatase activity"/>
    <property type="evidence" value="ECO:0007669"/>
    <property type="project" value="UniProtKB-ARBA"/>
</dbReference>
<evidence type="ECO:0000313" key="1">
    <source>
        <dbReference type="EMBL" id="KXB32965.1"/>
    </source>
</evidence>
<keyword evidence="1" id="KW-0378">Hydrolase</keyword>
<dbReference type="SFLD" id="SFLDS00003">
    <property type="entry name" value="Haloacid_Dehalogenase"/>
    <property type="match status" value="1"/>
</dbReference>
<dbReference type="SUPFAM" id="SSF56784">
    <property type="entry name" value="HAD-like"/>
    <property type="match status" value="1"/>
</dbReference>